<evidence type="ECO:0000313" key="3">
    <source>
        <dbReference type="Proteomes" id="UP000366945"/>
    </source>
</evidence>
<dbReference type="AlphaFoldDB" id="A0A5E4YGL4"/>
<dbReference type="EMBL" id="CABPSK010000004">
    <property type="protein sequence ID" value="VVE47966.1"/>
    <property type="molecule type" value="Genomic_DNA"/>
</dbReference>
<evidence type="ECO:0000256" key="1">
    <source>
        <dbReference type="SAM" id="MobiDB-lite"/>
    </source>
</evidence>
<gene>
    <name evidence="2" type="ORF">PPN31114_04530</name>
</gene>
<protein>
    <submittedName>
        <fullName evidence="2">Uncharacterized protein</fullName>
    </submittedName>
</protein>
<keyword evidence="3" id="KW-1185">Reference proteome</keyword>
<dbReference type="Proteomes" id="UP000366945">
    <property type="component" value="Unassembled WGS sequence"/>
</dbReference>
<organism evidence="2 3">
    <name type="scientific">Pandoraea pneumonica</name>
    <dbReference type="NCBI Taxonomy" id="2508299"/>
    <lineage>
        <taxon>Bacteria</taxon>
        <taxon>Pseudomonadati</taxon>
        <taxon>Pseudomonadota</taxon>
        <taxon>Betaproteobacteria</taxon>
        <taxon>Burkholderiales</taxon>
        <taxon>Burkholderiaceae</taxon>
        <taxon>Pandoraea</taxon>
    </lineage>
</organism>
<evidence type="ECO:0000313" key="2">
    <source>
        <dbReference type="EMBL" id="VVE47966.1"/>
    </source>
</evidence>
<accession>A0A5E4YGL4</accession>
<name>A0A5E4YGL4_9BURK</name>
<sequence>MYERHRSTLPLADSVFLAGAAYAFRPSAGSTALLFGGTYHQHETENGTQNSTITITTPGAKS</sequence>
<proteinExistence type="predicted"/>
<reference evidence="2 3" key="1">
    <citation type="submission" date="2019-08" db="EMBL/GenBank/DDBJ databases">
        <authorList>
            <person name="Peeters C."/>
        </authorList>
    </citation>
    <scope>NUCLEOTIDE SEQUENCE [LARGE SCALE GENOMIC DNA]</scope>
    <source>
        <strain evidence="2 3">LMG 31114</strain>
    </source>
</reference>
<feature type="compositionally biased region" description="Polar residues" evidence="1">
    <location>
        <begin position="46"/>
        <end position="62"/>
    </location>
</feature>
<feature type="region of interest" description="Disordered" evidence="1">
    <location>
        <begin position="42"/>
        <end position="62"/>
    </location>
</feature>